<name>A0ABD2XYY1_9GENT</name>
<dbReference type="Pfam" id="PF03478">
    <property type="entry name" value="Beta-prop_KIB1-4"/>
    <property type="match status" value="2"/>
</dbReference>
<proteinExistence type="predicted"/>
<reference evidence="2 3" key="1">
    <citation type="submission" date="2024-11" db="EMBL/GenBank/DDBJ databases">
        <title>A near-complete genome assembly of Cinchona calisaya.</title>
        <authorList>
            <person name="Lian D.C."/>
            <person name="Zhao X.W."/>
            <person name="Wei L."/>
        </authorList>
    </citation>
    <scope>NUCLEOTIDE SEQUENCE [LARGE SCALE GENOMIC DNA]</scope>
    <source>
        <tissue evidence="2">Nenye</tissue>
    </source>
</reference>
<dbReference type="PANTHER" id="PTHR40891">
    <property type="entry name" value="DUF295 DOMAIN-CONTAINING PROTEIN"/>
    <property type="match status" value="1"/>
</dbReference>
<dbReference type="Proteomes" id="UP001630127">
    <property type="component" value="Unassembled WGS sequence"/>
</dbReference>
<evidence type="ECO:0000259" key="1">
    <source>
        <dbReference type="Pfam" id="PF03478"/>
    </source>
</evidence>
<organism evidence="2 3">
    <name type="scientific">Cinchona calisaya</name>
    <dbReference type="NCBI Taxonomy" id="153742"/>
    <lineage>
        <taxon>Eukaryota</taxon>
        <taxon>Viridiplantae</taxon>
        <taxon>Streptophyta</taxon>
        <taxon>Embryophyta</taxon>
        <taxon>Tracheophyta</taxon>
        <taxon>Spermatophyta</taxon>
        <taxon>Magnoliopsida</taxon>
        <taxon>eudicotyledons</taxon>
        <taxon>Gunneridae</taxon>
        <taxon>Pentapetalae</taxon>
        <taxon>asterids</taxon>
        <taxon>lamiids</taxon>
        <taxon>Gentianales</taxon>
        <taxon>Rubiaceae</taxon>
        <taxon>Cinchonoideae</taxon>
        <taxon>Cinchoneae</taxon>
        <taxon>Cinchona</taxon>
    </lineage>
</organism>
<evidence type="ECO:0000313" key="3">
    <source>
        <dbReference type="Proteomes" id="UP001630127"/>
    </source>
</evidence>
<dbReference type="AlphaFoldDB" id="A0ABD2XYY1"/>
<accession>A0ABD2XYY1</accession>
<feature type="domain" description="KIB1-4 beta-propeller" evidence="1">
    <location>
        <begin position="156"/>
        <end position="206"/>
    </location>
</feature>
<dbReference type="PANTHER" id="PTHR40891:SF1">
    <property type="entry name" value="DUF295 DOMAIN-CONTAINING PROTEIN"/>
    <property type="match status" value="1"/>
</dbReference>
<sequence length="243" mass="27751">MVDVEKQTIPWLMISHGKGEDRLTSFSIIKNRYYSKRIIEMQKKYVWSCSFGWWIVNDFHTGDCFLFHPHNLEKIQLPPLEPICPIDSCWDVCILTAPPNDPQCDVLFVYIDEDSFAYFCQPGDEEFVKQKLDGQLQSATTIGETVYGKVNGSELMDWESNWIELDTTGDQVIFLSQGCCTSSSAVDQEMDGNQVYFTEARNLFNFNVRDGSITSLVPCPTASPDKSFSSWVLMPPDKYLGEE</sequence>
<comment type="caution">
    <text evidence="2">The sequence shown here is derived from an EMBL/GenBank/DDBJ whole genome shotgun (WGS) entry which is preliminary data.</text>
</comment>
<keyword evidence="3" id="KW-1185">Reference proteome</keyword>
<feature type="domain" description="KIB1-4 beta-propeller" evidence="1">
    <location>
        <begin position="26"/>
        <end position="134"/>
    </location>
</feature>
<protein>
    <recommendedName>
        <fullName evidence="1">KIB1-4 beta-propeller domain-containing protein</fullName>
    </recommendedName>
</protein>
<dbReference type="EMBL" id="JBJUIK010000017">
    <property type="protein sequence ID" value="KAL3498685.1"/>
    <property type="molecule type" value="Genomic_DNA"/>
</dbReference>
<gene>
    <name evidence="2" type="ORF">ACH5RR_041417</name>
</gene>
<dbReference type="InterPro" id="IPR005174">
    <property type="entry name" value="KIB1-4_b-propeller"/>
</dbReference>
<evidence type="ECO:0000313" key="2">
    <source>
        <dbReference type="EMBL" id="KAL3498685.1"/>
    </source>
</evidence>